<keyword evidence="3" id="KW-1185">Reference proteome</keyword>
<proteinExistence type="predicted"/>
<feature type="domain" description="Methyltransferase FkbM" evidence="1">
    <location>
        <begin position="164"/>
        <end position="325"/>
    </location>
</feature>
<dbReference type="SUPFAM" id="SSF53335">
    <property type="entry name" value="S-adenosyl-L-methionine-dependent methyltransferases"/>
    <property type="match status" value="1"/>
</dbReference>
<dbReference type="EMBL" id="CP015910">
    <property type="protein sequence ID" value="ANN62455.1"/>
    <property type="molecule type" value="Genomic_DNA"/>
</dbReference>
<dbReference type="PANTHER" id="PTHR34203:SF15">
    <property type="entry name" value="SLL1173 PROTEIN"/>
    <property type="match status" value="1"/>
</dbReference>
<dbReference type="GeneID" id="63961549"/>
<dbReference type="Pfam" id="PF05050">
    <property type="entry name" value="Methyltransf_21"/>
    <property type="match status" value="1"/>
</dbReference>
<reference evidence="3" key="1">
    <citation type="journal article" date="2016" name="Genome Announc.">
        <title>Complete Genome Sequence of Brachyspira hyodysenteriae Type Strain B78 (ATCC 27164).</title>
        <authorList>
            <person name="Mirajkar N.S."/>
            <person name="Johnson T.J."/>
            <person name="Gebhart C.J."/>
        </authorList>
    </citation>
    <scope>NUCLEOTIDE SEQUENCE [LARGE SCALE GENOMIC DNA]</scope>
    <source>
        <strain evidence="3">B78</strain>
    </source>
</reference>
<dbReference type="InterPro" id="IPR006342">
    <property type="entry name" value="FkbM_mtfrase"/>
</dbReference>
<dbReference type="KEGG" id="bhd:BHYOB78_00870"/>
<dbReference type="Proteomes" id="UP000092328">
    <property type="component" value="Chromosome"/>
</dbReference>
<dbReference type="RefSeq" id="WP_020063550.1">
    <property type="nucleotide sequence ID" value="NZ_CP015910.2"/>
</dbReference>
<protein>
    <recommendedName>
        <fullName evidence="1">Methyltransferase FkbM domain-containing protein</fullName>
    </recommendedName>
</protein>
<name>A0A3B6VP33_BRAHO</name>
<evidence type="ECO:0000313" key="2">
    <source>
        <dbReference type="EMBL" id="ANN62455.1"/>
    </source>
</evidence>
<dbReference type="InterPro" id="IPR052514">
    <property type="entry name" value="SAM-dependent_MTase"/>
</dbReference>
<gene>
    <name evidence="2" type="ORF">BHYOB78_00870</name>
</gene>
<dbReference type="NCBIfam" id="TIGR01444">
    <property type="entry name" value="fkbM_fam"/>
    <property type="match status" value="1"/>
</dbReference>
<evidence type="ECO:0000259" key="1">
    <source>
        <dbReference type="Pfam" id="PF05050"/>
    </source>
</evidence>
<accession>A0A3B6VP33</accession>
<dbReference type="AlphaFoldDB" id="A0A3B6VP33"/>
<evidence type="ECO:0000313" key="3">
    <source>
        <dbReference type="Proteomes" id="UP000092328"/>
    </source>
</evidence>
<dbReference type="PANTHER" id="PTHR34203">
    <property type="entry name" value="METHYLTRANSFERASE, FKBM FAMILY PROTEIN"/>
    <property type="match status" value="1"/>
</dbReference>
<organism evidence="2 3">
    <name type="scientific">Brachyspira hyodysenteriae ATCC 27164</name>
    <dbReference type="NCBI Taxonomy" id="1266923"/>
    <lineage>
        <taxon>Bacteria</taxon>
        <taxon>Pseudomonadati</taxon>
        <taxon>Spirochaetota</taxon>
        <taxon>Spirochaetia</taxon>
        <taxon>Brachyspirales</taxon>
        <taxon>Brachyspiraceae</taxon>
        <taxon>Brachyspira</taxon>
    </lineage>
</organism>
<dbReference type="InterPro" id="IPR029063">
    <property type="entry name" value="SAM-dependent_MTases_sf"/>
</dbReference>
<dbReference type="OrthoDB" id="5329963at2"/>
<sequence length="346" mass="40503">MNRKVIDEIVWWIPFKKLRNNIKLCLNSICENNIDNSLETWDENIVKIFREEIINDKNFWNKYINLIHKLDDESIEIVHKIIFDRIKKFENINDKVYLTGNDAKNCVNIIRYMQNMTNKIDDECYIYKNYLLPINHFEICVFYDKHGIEIIKNINNVKEKNIIDAGAFIGDSAIVLSEYTNKNVYSFEPIKINYELMLKTIKLNNKKNIIPVNLALGENNDKIEISHIETVTTGISLNNTKEVQGYNKVDETINIISLDSYVEENNLEIGLIKTDLEGFEQPFLKGAINTIKKQKPVLLISIYHNYSDFFDIKPMIDNLNLGYKFKIVKPNEQTAIVETMLIAEVY</sequence>
<reference evidence="3" key="2">
    <citation type="journal article" date="2017" name="Genome Announc.">
        <title>Correction for Mirajkar et al., Complete Genome Sequence of Brachyspira hyodysenteriae Type Strain B78 (ATCC 27164).</title>
        <authorList>
            <person name="Mirajkar N.S."/>
            <person name="Johnson T.J."/>
            <person name="Gebhart C.J."/>
        </authorList>
    </citation>
    <scope>NUCLEOTIDE SEQUENCE [LARGE SCALE GENOMIC DNA]</scope>
    <source>
        <strain evidence="3">B78</strain>
    </source>
</reference>
<dbReference type="Gene3D" id="3.40.50.150">
    <property type="entry name" value="Vaccinia Virus protein VP39"/>
    <property type="match status" value="1"/>
</dbReference>